<dbReference type="Pfam" id="PF00564">
    <property type="entry name" value="PB1"/>
    <property type="match status" value="1"/>
</dbReference>
<accession>A0A9Q0EMQ0</accession>
<feature type="region of interest" description="Disordered" evidence="2">
    <location>
        <begin position="69"/>
        <end position="113"/>
    </location>
</feature>
<evidence type="ECO:0000313" key="4">
    <source>
        <dbReference type="EMBL" id="KAJ3608360.1"/>
    </source>
</evidence>
<protein>
    <recommendedName>
        <fullName evidence="3">PB1 domain-containing protein</fullName>
    </recommendedName>
</protein>
<dbReference type="PANTHER" id="PTHR20930:SF4">
    <property type="entry name" value="NEXT TO BRCA1 GENE 1 PROTEIN ISOFORM X1"/>
    <property type="match status" value="1"/>
</dbReference>
<dbReference type="EMBL" id="JANIIK010000040">
    <property type="protein sequence ID" value="KAJ3608360.1"/>
    <property type="molecule type" value="Genomic_DNA"/>
</dbReference>
<dbReference type="InterPro" id="IPR053793">
    <property type="entry name" value="PB1-like"/>
</dbReference>
<dbReference type="GO" id="GO:0016236">
    <property type="term" value="P:macroautophagy"/>
    <property type="evidence" value="ECO:0007669"/>
    <property type="project" value="TreeGrafter"/>
</dbReference>
<dbReference type="GO" id="GO:0000407">
    <property type="term" value="C:phagophore assembly site"/>
    <property type="evidence" value="ECO:0007669"/>
    <property type="project" value="TreeGrafter"/>
</dbReference>
<dbReference type="GO" id="GO:0043130">
    <property type="term" value="F:ubiquitin binding"/>
    <property type="evidence" value="ECO:0007669"/>
    <property type="project" value="TreeGrafter"/>
</dbReference>
<dbReference type="FunFam" id="3.10.20.90:FF:000072">
    <property type="entry name" value="Next to BRCA1 gene 1 protein"/>
    <property type="match status" value="1"/>
</dbReference>
<dbReference type="PROSITE" id="PS51745">
    <property type="entry name" value="PB1"/>
    <property type="match status" value="1"/>
</dbReference>
<dbReference type="OrthoDB" id="661148at2759"/>
<keyword evidence="1" id="KW-0175">Coiled coil</keyword>
<dbReference type="Gene3D" id="3.10.20.90">
    <property type="entry name" value="Phosphatidylinositol 3-kinase Catalytic Subunit, Chain A, domain 1"/>
    <property type="match status" value="1"/>
</dbReference>
<evidence type="ECO:0000256" key="2">
    <source>
        <dbReference type="SAM" id="MobiDB-lite"/>
    </source>
</evidence>
<feature type="compositionally biased region" description="Basic and acidic residues" evidence="2">
    <location>
        <begin position="92"/>
        <end position="109"/>
    </location>
</feature>
<feature type="domain" description="PB1" evidence="3">
    <location>
        <begin position="1"/>
        <end position="49"/>
    </location>
</feature>
<dbReference type="Gene3D" id="2.60.40.10">
    <property type="entry name" value="Immunoglobulins"/>
    <property type="match status" value="2"/>
</dbReference>
<dbReference type="CDD" id="cd14319">
    <property type="entry name" value="UBA_NBR1"/>
    <property type="match status" value="1"/>
</dbReference>
<dbReference type="InterPro" id="IPR032350">
    <property type="entry name" value="Nbr1_FW"/>
</dbReference>
<feature type="region of interest" description="Disordered" evidence="2">
    <location>
        <begin position="452"/>
        <end position="471"/>
    </location>
</feature>
<evidence type="ECO:0000259" key="3">
    <source>
        <dbReference type="PROSITE" id="PS51745"/>
    </source>
</evidence>
<dbReference type="Gene3D" id="1.10.8.10">
    <property type="entry name" value="DNA helicase RuvA subunit, C-terminal domain"/>
    <property type="match status" value="1"/>
</dbReference>
<dbReference type="InterPro" id="IPR013783">
    <property type="entry name" value="Ig-like_fold"/>
</dbReference>
<feature type="coiled-coil region" evidence="1">
    <location>
        <begin position="208"/>
        <end position="242"/>
    </location>
</feature>
<dbReference type="SUPFAM" id="SSF54277">
    <property type="entry name" value="CAD &amp; PB1 domains"/>
    <property type="match status" value="1"/>
</dbReference>
<dbReference type="InterPro" id="IPR056893">
    <property type="entry name" value="UBA_Nbr1_C"/>
</dbReference>
<reference evidence="4" key="1">
    <citation type="submission" date="2022-07" db="EMBL/GenBank/DDBJ databases">
        <title>Chromosome-level genome of Muraenolepis orangiensis.</title>
        <authorList>
            <person name="Kim J."/>
        </authorList>
    </citation>
    <scope>NUCLEOTIDE SEQUENCE</scope>
    <source>
        <strain evidence="4">KU_S4_2022</strain>
        <tissue evidence="4">Muscle</tissue>
    </source>
</reference>
<dbReference type="SUPFAM" id="SSF46934">
    <property type="entry name" value="UBA-like"/>
    <property type="match status" value="1"/>
</dbReference>
<gene>
    <name evidence="4" type="ORF">NHX12_025408</name>
</gene>
<dbReference type="Pfam" id="PF16158">
    <property type="entry name" value="N_BRCA1_IG"/>
    <property type="match status" value="1"/>
</dbReference>
<evidence type="ECO:0000256" key="1">
    <source>
        <dbReference type="SAM" id="Coils"/>
    </source>
</evidence>
<proteinExistence type="predicted"/>
<dbReference type="FunFam" id="1.10.8.10:FF:000033">
    <property type="entry name" value="Next to BRCA1 gene 1 protein"/>
    <property type="match status" value="1"/>
</dbReference>
<dbReference type="Proteomes" id="UP001148018">
    <property type="component" value="Unassembled WGS sequence"/>
</dbReference>
<evidence type="ECO:0000313" key="5">
    <source>
        <dbReference type="Proteomes" id="UP001148018"/>
    </source>
</evidence>
<feature type="region of interest" description="Disordered" evidence="2">
    <location>
        <begin position="524"/>
        <end position="556"/>
    </location>
</feature>
<organism evidence="4 5">
    <name type="scientific">Muraenolepis orangiensis</name>
    <name type="common">Patagonian moray cod</name>
    <dbReference type="NCBI Taxonomy" id="630683"/>
    <lineage>
        <taxon>Eukaryota</taxon>
        <taxon>Metazoa</taxon>
        <taxon>Chordata</taxon>
        <taxon>Craniata</taxon>
        <taxon>Vertebrata</taxon>
        <taxon>Euteleostomi</taxon>
        <taxon>Actinopterygii</taxon>
        <taxon>Neopterygii</taxon>
        <taxon>Teleostei</taxon>
        <taxon>Neoteleostei</taxon>
        <taxon>Acanthomorphata</taxon>
        <taxon>Zeiogadaria</taxon>
        <taxon>Gadariae</taxon>
        <taxon>Gadiformes</taxon>
        <taxon>Muraenolepidoidei</taxon>
        <taxon>Muraenolepididae</taxon>
        <taxon>Muraenolepis</taxon>
    </lineage>
</organism>
<comment type="caution">
    <text evidence="4">The sequence shown here is derived from an EMBL/GenBank/DDBJ whole genome shotgun (WGS) entry which is preliminary data.</text>
</comment>
<feature type="compositionally biased region" description="Acidic residues" evidence="2">
    <location>
        <begin position="462"/>
        <end position="471"/>
    </location>
</feature>
<dbReference type="InterPro" id="IPR009060">
    <property type="entry name" value="UBA-like_sf"/>
</dbReference>
<dbReference type="CDD" id="cd14947">
    <property type="entry name" value="NBR1_like"/>
    <property type="match status" value="1"/>
</dbReference>
<dbReference type="PANTHER" id="PTHR20930">
    <property type="entry name" value="OVARIAN CARCINOMA ANTIGEN CA125-RELATED"/>
    <property type="match status" value="1"/>
</dbReference>
<keyword evidence="5" id="KW-1185">Reference proteome</keyword>
<name>A0A9Q0EMQ0_9TELE</name>
<feature type="non-terminal residue" evidence="4">
    <location>
        <position position="1"/>
    </location>
</feature>
<sequence length="745" mass="82884">IKASFGISHFQVKYFDEDNEEICINSQEEYEEAIKSAEKQGNQLHINVYKMKGQACGGPVKTEVKELKGDMRPAPPYPSRVKSVDKGTQVTPEREPVIAKDTKGTKPEDEPPPVWFRSYMEKFKDEVVKEVVERMCNDFSGQCCTHKASDQAAVPGAYKCSVCPSCILCELCRHSHDPSHSLVRTKTPLSIPEHGMSGELRFPRRGDRTVRKAERQRLKAERRQLRAEVKEIKKKLRVEKRSLQGPGVSHSSLVPTMAALFLDENLPDGTRLEPGTKFIKYWKMRNSGTIGWTSETKPGQMGVVSVAFVAPVMDGTYTSHWRLAHGGTQFGPRVWCSIVVDPGNTLCHRRKRLNEDRRDEQAEDSETEMTVELSNRDYYFPSVDLLTAQDLLSFELLDINIVQELETVPNNTPVDLTPCMSPLPQDTPATDRAGPAQRKDAQVAELKSCFSVKPGDLSEPAGPEEEREEEISGAQFLCETLIRSLTLEEAPDQKPPRRGQHGPRRPLVFRAISRDSGFRLERKMEAESSTVSGDADAVRLEIPAPPPYPGRPQVSSEASSCDDYIIVLPDCFDTTRPLGDSIVVNQLLCASQTLDAITLTPEVGRPDTKYFPPGVSLLNRYRRRRCKAQIEAMPAQGGITEGLVKGALSVAASAYKALFTGPNCNVQRGVDPATRQDPSMMAMLLEMGFRDLQLNQRLLKKHGYSLLHTVNELVQMAEESQGGQGRPSAALGYPAPLREDRQVGP</sequence>
<dbReference type="InterPro" id="IPR000270">
    <property type="entry name" value="PB1_dom"/>
</dbReference>
<dbReference type="Pfam" id="PF24932">
    <property type="entry name" value="UBA_NBR1_C"/>
    <property type="match status" value="1"/>
</dbReference>
<dbReference type="AlphaFoldDB" id="A0A9Q0EMQ0"/>
<feature type="region of interest" description="Disordered" evidence="2">
    <location>
        <begin position="718"/>
        <end position="745"/>
    </location>
</feature>